<gene>
    <name evidence="3" type="ORF">NYPRO_LOCUS26779</name>
</gene>
<evidence type="ECO:0000313" key="3">
    <source>
        <dbReference type="EMBL" id="CAD7693987.1"/>
    </source>
</evidence>
<evidence type="ECO:0000256" key="1">
    <source>
        <dbReference type="SAM" id="MobiDB-lite"/>
    </source>
</evidence>
<evidence type="ECO:0000256" key="2">
    <source>
        <dbReference type="SAM" id="Phobius"/>
    </source>
</evidence>
<sequence>MGSLPPSPSDDDDAGLASGTGTNETPRAGCASLPALQPPAPGTRARPHTCEGTVALIFLPGCVPPRAAGDPEALPRSLLECLAPVSFLIQRPSHVPTNSCQLPGVTGSRGGRPTGRSRRAPLELLECPHRGVDRNRRSPGAGHQTPPTEGVWVHSVSRREEQPVPPCPGPLAPGPQPALSLSPGVCAPPRSPPLPGSLLLCPQAQPLPVCLSVCLAVCFSLVTILGSHLRAR</sequence>
<organism evidence="3 4">
    <name type="scientific">Nyctereutes procyonoides</name>
    <name type="common">Raccoon dog</name>
    <name type="synonym">Canis procyonoides</name>
    <dbReference type="NCBI Taxonomy" id="34880"/>
    <lineage>
        <taxon>Eukaryota</taxon>
        <taxon>Metazoa</taxon>
        <taxon>Chordata</taxon>
        <taxon>Craniata</taxon>
        <taxon>Vertebrata</taxon>
        <taxon>Euteleostomi</taxon>
        <taxon>Mammalia</taxon>
        <taxon>Eutheria</taxon>
        <taxon>Laurasiatheria</taxon>
        <taxon>Carnivora</taxon>
        <taxon>Caniformia</taxon>
        <taxon>Canidae</taxon>
        <taxon>Nyctereutes</taxon>
    </lineage>
</organism>
<name>A0A811ZZA4_NYCPR</name>
<reference evidence="3" key="1">
    <citation type="submission" date="2020-12" db="EMBL/GenBank/DDBJ databases">
        <authorList>
            <consortium name="Molecular Ecology Group"/>
        </authorList>
    </citation>
    <scope>NUCLEOTIDE SEQUENCE</scope>
    <source>
        <strain evidence="3">TBG_1078</strain>
    </source>
</reference>
<feature type="region of interest" description="Disordered" evidence="1">
    <location>
        <begin position="1"/>
        <end position="47"/>
    </location>
</feature>
<feature type="region of interest" description="Disordered" evidence="1">
    <location>
        <begin position="99"/>
        <end position="119"/>
    </location>
</feature>
<comment type="caution">
    <text evidence="3">The sequence shown here is derived from an EMBL/GenBank/DDBJ whole genome shotgun (WGS) entry which is preliminary data.</text>
</comment>
<feature type="region of interest" description="Disordered" evidence="1">
    <location>
        <begin position="130"/>
        <end position="149"/>
    </location>
</feature>
<dbReference type="EMBL" id="CAJHUB010000788">
    <property type="protein sequence ID" value="CAD7693987.1"/>
    <property type="molecule type" value="Genomic_DNA"/>
</dbReference>
<evidence type="ECO:0000313" key="4">
    <source>
        <dbReference type="Proteomes" id="UP000645828"/>
    </source>
</evidence>
<keyword evidence="2" id="KW-0812">Transmembrane</keyword>
<accession>A0A811ZZA4</accession>
<protein>
    <submittedName>
        <fullName evidence="3">(raccoon dog) hypothetical protein</fullName>
    </submittedName>
</protein>
<dbReference type="Proteomes" id="UP000645828">
    <property type="component" value="Unassembled WGS sequence"/>
</dbReference>
<proteinExistence type="predicted"/>
<keyword evidence="2" id="KW-0472">Membrane</keyword>
<feature type="transmembrane region" description="Helical" evidence="2">
    <location>
        <begin position="206"/>
        <end position="226"/>
    </location>
</feature>
<keyword evidence="4" id="KW-1185">Reference proteome</keyword>
<dbReference type="AlphaFoldDB" id="A0A811ZZA4"/>
<keyword evidence="2" id="KW-1133">Transmembrane helix</keyword>